<gene>
    <name evidence="4" type="ORF">CIK65_09640</name>
</gene>
<evidence type="ECO:0000313" key="4">
    <source>
        <dbReference type="EMBL" id="PCC43127.1"/>
    </source>
</evidence>
<name>A0A2A3YV08_BREAU</name>
<feature type="domain" description="N-acetyltransferase" evidence="3">
    <location>
        <begin position="12"/>
        <end position="155"/>
    </location>
</feature>
<reference evidence="4 5" key="1">
    <citation type="journal article" date="2017" name="Elife">
        <title>Extensive horizontal gene transfer in cheese-associated bacteria.</title>
        <authorList>
            <person name="Bonham K.S."/>
            <person name="Wolfe B.E."/>
            <person name="Dutton R.J."/>
        </authorList>
    </citation>
    <scope>NUCLEOTIDE SEQUENCE [LARGE SCALE GENOMIC DNA]</scope>
    <source>
        <strain evidence="4 5">962_8</strain>
    </source>
</reference>
<dbReference type="Proteomes" id="UP000218620">
    <property type="component" value="Unassembled WGS sequence"/>
</dbReference>
<dbReference type="GO" id="GO:0016747">
    <property type="term" value="F:acyltransferase activity, transferring groups other than amino-acyl groups"/>
    <property type="evidence" value="ECO:0007669"/>
    <property type="project" value="InterPro"/>
</dbReference>
<accession>A0A2A3YV08</accession>
<keyword evidence="2" id="KW-0012">Acyltransferase</keyword>
<evidence type="ECO:0000256" key="1">
    <source>
        <dbReference type="ARBA" id="ARBA00022679"/>
    </source>
</evidence>
<proteinExistence type="predicted"/>
<protein>
    <submittedName>
        <fullName evidence="4">Acetyltransferase</fullName>
    </submittedName>
</protein>
<dbReference type="EMBL" id="NRGQ01000009">
    <property type="protein sequence ID" value="PCC43127.1"/>
    <property type="molecule type" value="Genomic_DNA"/>
</dbReference>
<dbReference type="RefSeq" id="WP_096178067.1">
    <property type="nucleotide sequence ID" value="NZ_FXZI01000011.1"/>
</dbReference>
<sequence>MNKHPYPGEGEISMRTSQRPTDYPPLVAIWRSAVNATHDFLSEVDRREIESKLETDYLPAVSLTIAELDGRPTGFSGVLDGNLEMLFVDAEHRGSGIGTRLLNHAIKEQDARYVDVNEQNVQAVEFYTHQGFYLAGRSETDDAGRPYPLLHLQLS</sequence>
<dbReference type="InterPro" id="IPR016181">
    <property type="entry name" value="Acyl_CoA_acyltransferase"/>
</dbReference>
<dbReference type="AlphaFoldDB" id="A0A2A3YV08"/>
<dbReference type="Pfam" id="PF13508">
    <property type="entry name" value="Acetyltransf_7"/>
    <property type="match status" value="1"/>
</dbReference>
<dbReference type="CDD" id="cd04301">
    <property type="entry name" value="NAT_SF"/>
    <property type="match status" value="1"/>
</dbReference>
<dbReference type="NCBIfam" id="NF007807">
    <property type="entry name" value="PRK10514.1"/>
    <property type="match status" value="1"/>
</dbReference>
<dbReference type="PANTHER" id="PTHR43800">
    <property type="entry name" value="PEPTIDYL-LYSINE N-ACETYLTRANSFERASE YJAB"/>
    <property type="match status" value="1"/>
</dbReference>
<organism evidence="4 5">
    <name type="scientific">Brevibacterium aurantiacum</name>
    <dbReference type="NCBI Taxonomy" id="273384"/>
    <lineage>
        <taxon>Bacteria</taxon>
        <taxon>Bacillati</taxon>
        <taxon>Actinomycetota</taxon>
        <taxon>Actinomycetes</taxon>
        <taxon>Micrococcales</taxon>
        <taxon>Brevibacteriaceae</taxon>
        <taxon>Brevibacterium</taxon>
    </lineage>
</organism>
<dbReference type="PROSITE" id="PS51186">
    <property type="entry name" value="GNAT"/>
    <property type="match status" value="1"/>
</dbReference>
<comment type="caution">
    <text evidence="4">The sequence shown here is derived from an EMBL/GenBank/DDBJ whole genome shotgun (WGS) entry which is preliminary data.</text>
</comment>
<evidence type="ECO:0000313" key="5">
    <source>
        <dbReference type="Proteomes" id="UP000218620"/>
    </source>
</evidence>
<evidence type="ECO:0000259" key="3">
    <source>
        <dbReference type="PROSITE" id="PS51186"/>
    </source>
</evidence>
<dbReference type="PANTHER" id="PTHR43800:SF1">
    <property type="entry name" value="PEPTIDYL-LYSINE N-ACETYLTRANSFERASE YJAB"/>
    <property type="match status" value="1"/>
</dbReference>
<keyword evidence="1 4" id="KW-0808">Transferase</keyword>
<dbReference type="InterPro" id="IPR000182">
    <property type="entry name" value="GNAT_dom"/>
</dbReference>
<dbReference type="Gene3D" id="3.40.630.30">
    <property type="match status" value="1"/>
</dbReference>
<dbReference type="SUPFAM" id="SSF55729">
    <property type="entry name" value="Acyl-CoA N-acyltransferases (Nat)"/>
    <property type="match status" value="1"/>
</dbReference>
<evidence type="ECO:0000256" key="2">
    <source>
        <dbReference type="ARBA" id="ARBA00023315"/>
    </source>
</evidence>